<feature type="transmembrane region" description="Helical" evidence="1">
    <location>
        <begin position="94"/>
        <end position="115"/>
    </location>
</feature>
<reference evidence="2 3" key="1">
    <citation type="submission" date="2024-11" db="EMBL/GenBank/DDBJ databases">
        <title>Adaptive evolution of stress response genes in parasites aligns with host niche diversity.</title>
        <authorList>
            <person name="Hahn C."/>
            <person name="Resl P."/>
        </authorList>
    </citation>
    <scope>NUCLEOTIDE SEQUENCE [LARGE SCALE GENOMIC DNA]</scope>
    <source>
        <strain evidence="2">EGGRZ-B1_66</strain>
        <tissue evidence="2">Body</tissue>
    </source>
</reference>
<feature type="transmembrane region" description="Helical" evidence="1">
    <location>
        <begin position="353"/>
        <end position="371"/>
    </location>
</feature>
<dbReference type="Proteomes" id="UP001626550">
    <property type="component" value="Unassembled WGS sequence"/>
</dbReference>
<keyword evidence="3" id="KW-1185">Reference proteome</keyword>
<evidence type="ECO:0000313" key="3">
    <source>
        <dbReference type="Proteomes" id="UP001626550"/>
    </source>
</evidence>
<comment type="caution">
    <text evidence="2">The sequence shown here is derived from an EMBL/GenBank/DDBJ whole genome shotgun (WGS) entry which is preliminary data.</text>
</comment>
<protein>
    <recommendedName>
        <fullName evidence="4">G-protein coupled receptors family 1 profile domain-containing protein</fullName>
    </recommendedName>
</protein>
<evidence type="ECO:0000256" key="1">
    <source>
        <dbReference type="SAM" id="Phobius"/>
    </source>
</evidence>
<feature type="transmembrane region" description="Helical" evidence="1">
    <location>
        <begin position="231"/>
        <end position="255"/>
    </location>
</feature>
<name>A0ABD2PNK7_9PLAT</name>
<dbReference type="EMBL" id="JBJKFK010004777">
    <property type="protein sequence ID" value="KAL3308725.1"/>
    <property type="molecule type" value="Genomic_DNA"/>
</dbReference>
<dbReference type="AlphaFoldDB" id="A0ABD2PNK7"/>
<organism evidence="2 3">
    <name type="scientific">Cichlidogyrus casuarinus</name>
    <dbReference type="NCBI Taxonomy" id="1844966"/>
    <lineage>
        <taxon>Eukaryota</taxon>
        <taxon>Metazoa</taxon>
        <taxon>Spiralia</taxon>
        <taxon>Lophotrochozoa</taxon>
        <taxon>Platyhelminthes</taxon>
        <taxon>Monogenea</taxon>
        <taxon>Monopisthocotylea</taxon>
        <taxon>Dactylogyridea</taxon>
        <taxon>Ancyrocephalidae</taxon>
        <taxon>Cichlidogyrus</taxon>
    </lineage>
</organism>
<keyword evidence="1" id="KW-0812">Transmembrane</keyword>
<feature type="transmembrane region" description="Helical" evidence="1">
    <location>
        <begin position="60"/>
        <end position="82"/>
    </location>
</feature>
<feature type="transmembrane region" description="Helical" evidence="1">
    <location>
        <begin position="275"/>
        <end position="301"/>
    </location>
</feature>
<proteinExistence type="predicted"/>
<keyword evidence="1" id="KW-0472">Membrane</keyword>
<evidence type="ECO:0000313" key="2">
    <source>
        <dbReference type="EMBL" id="KAL3308725.1"/>
    </source>
</evidence>
<gene>
    <name evidence="2" type="ORF">Ciccas_012739</name>
</gene>
<feature type="transmembrane region" description="Helical" evidence="1">
    <location>
        <begin position="322"/>
        <end position="341"/>
    </location>
</feature>
<sequence>MNLSLSAEALNKRCFEALAGQVKHRNFTILASMIEHMQRNLSSFVPQLTNCPYFHGESSLAQTCNVISSLVNLGHVLFVLLANKQLKSVYGAYILVWLSLVATRDLLLFGSSYLIPTSLLDSNHSVIGSRLCVVISLSVNFVELLQHFLLTVALAQIYWVSRKRISCSLMTGFVLPAKSIEDPFDAQLKMWNQKYTCHARPCVENNTNSFESNVLLPQCDRCGQLGYYSSWIVVIVSLLCTPAILLWILVALWPVEPGGHLIAGYFSCNDFGICLTSHVTMIQLPILLSFIANACLCFVTRKTGILQSQGDLQSLSQNKSRLWMLTKIALVELFIWLLIFWDSFFYQLAVWHFYNLLNALRSIFLLINFLFSRPVLEVFFRVSDPLSILKISNLAFPLPMSEMLRKKPPTLYKQHHSTE</sequence>
<evidence type="ECO:0008006" key="4">
    <source>
        <dbReference type="Google" id="ProtNLM"/>
    </source>
</evidence>
<keyword evidence="1" id="KW-1133">Transmembrane helix</keyword>
<accession>A0ABD2PNK7</accession>
<feature type="transmembrane region" description="Helical" evidence="1">
    <location>
        <begin position="127"/>
        <end position="160"/>
    </location>
</feature>